<dbReference type="Gene3D" id="1.10.10.10">
    <property type="entry name" value="Winged helix-like DNA-binding domain superfamily/Winged helix DNA-binding domain"/>
    <property type="match status" value="1"/>
</dbReference>
<evidence type="ECO:0000313" key="2">
    <source>
        <dbReference type="EMBL" id="EME67441.1"/>
    </source>
</evidence>
<evidence type="ECO:0000313" key="3">
    <source>
        <dbReference type="Proteomes" id="UP000011731"/>
    </source>
</evidence>
<dbReference type="RefSeq" id="WP_003934089.1">
    <property type="nucleotide sequence ID" value="NZ_AOEX01000003.1"/>
</dbReference>
<feature type="domain" description="HTH marR-type" evidence="1">
    <location>
        <begin position="29"/>
        <end position="77"/>
    </location>
</feature>
<dbReference type="GO" id="GO:0003700">
    <property type="term" value="F:DNA-binding transcription factor activity"/>
    <property type="evidence" value="ECO:0007669"/>
    <property type="project" value="InterPro"/>
</dbReference>
<dbReference type="Pfam" id="PF12802">
    <property type="entry name" value="MarR_2"/>
    <property type="match status" value="1"/>
</dbReference>
<reference evidence="2 3" key="1">
    <citation type="journal article" date="2013" name="Genome Announc.">
        <title>Draft Genome Sequence of Rhodococcus ruber Strain BKS 20-38.</title>
        <authorList>
            <person name="Bala M."/>
            <person name="Kumar S."/>
            <person name="Raghava G.P."/>
            <person name="Mayilraj S."/>
        </authorList>
    </citation>
    <scope>NUCLEOTIDE SEQUENCE [LARGE SCALE GENOMIC DNA]</scope>
    <source>
        <strain evidence="2 3">BKS 20-38</strain>
    </source>
</reference>
<organism evidence="2 3">
    <name type="scientific">Rhodococcus ruber BKS 20-38</name>
    <dbReference type="NCBI Taxonomy" id="1278076"/>
    <lineage>
        <taxon>Bacteria</taxon>
        <taxon>Bacillati</taxon>
        <taxon>Actinomycetota</taxon>
        <taxon>Actinomycetes</taxon>
        <taxon>Mycobacteriales</taxon>
        <taxon>Nocardiaceae</taxon>
        <taxon>Rhodococcus</taxon>
    </lineage>
</organism>
<accession>M2Y2Y1</accession>
<protein>
    <submittedName>
        <fullName evidence="2">Transcriptional regulator</fullName>
    </submittedName>
</protein>
<dbReference type="InterPro" id="IPR000835">
    <property type="entry name" value="HTH_MarR-typ"/>
</dbReference>
<comment type="caution">
    <text evidence="2">The sequence shown here is derived from an EMBL/GenBank/DDBJ whole genome shotgun (WGS) entry which is preliminary data.</text>
</comment>
<dbReference type="EMBL" id="AOEX01000003">
    <property type="protein sequence ID" value="EME67441.1"/>
    <property type="molecule type" value="Genomic_DNA"/>
</dbReference>
<dbReference type="InterPro" id="IPR036388">
    <property type="entry name" value="WH-like_DNA-bd_sf"/>
</dbReference>
<evidence type="ECO:0000259" key="1">
    <source>
        <dbReference type="Pfam" id="PF12802"/>
    </source>
</evidence>
<proteinExistence type="predicted"/>
<dbReference type="Proteomes" id="UP000011731">
    <property type="component" value="Unassembled WGS sequence"/>
</dbReference>
<sequence length="156" mass="17096">MREMREWELIVASADFERGQRASKSLNQLNAADSRLLWLLTSQGPQTMRQVSEALGLEQSTVNRQVNAALARGLVERLGYRSNGARTLGATAAGQGMLEADLGRRTTVFAAGLNALPAGARDDFVRNFRVFAEAYAEAAEQQVQREGVRSRDAVSR</sequence>
<keyword evidence="3" id="KW-1185">Reference proteome</keyword>
<dbReference type="AlphaFoldDB" id="M2Y2Y1"/>
<name>M2Y2Y1_9NOCA</name>
<gene>
    <name evidence="2" type="ORF">G352_00027</name>
</gene>
<dbReference type="PATRIC" id="fig|1278076.4.peg.6"/>
<dbReference type="SUPFAM" id="SSF46785">
    <property type="entry name" value="Winged helix' DNA-binding domain"/>
    <property type="match status" value="1"/>
</dbReference>
<dbReference type="InterPro" id="IPR036390">
    <property type="entry name" value="WH_DNA-bd_sf"/>
</dbReference>